<protein>
    <submittedName>
        <fullName evidence="12">Dynein 1 light intermediate chain</fullName>
    </submittedName>
</protein>
<keyword evidence="3" id="KW-0813">Transport</keyword>
<dbReference type="InterPro" id="IPR027417">
    <property type="entry name" value="P-loop_NTPase"/>
</dbReference>
<evidence type="ECO:0000313" key="13">
    <source>
        <dbReference type="Proteomes" id="UP000217199"/>
    </source>
</evidence>
<evidence type="ECO:0000256" key="6">
    <source>
        <dbReference type="ARBA" id="ARBA00022741"/>
    </source>
</evidence>
<feature type="compositionally biased region" description="Polar residues" evidence="11">
    <location>
        <begin position="479"/>
        <end position="512"/>
    </location>
</feature>
<name>A0A286UNU2_9AGAM</name>
<dbReference type="Gene3D" id="3.40.50.300">
    <property type="entry name" value="P-loop containing nucleotide triphosphate hydrolases"/>
    <property type="match status" value="1"/>
</dbReference>
<evidence type="ECO:0000256" key="8">
    <source>
        <dbReference type="ARBA" id="ARBA00023017"/>
    </source>
</evidence>
<evidence type="ECO:0000256" key="11">
    <source>
        <dbReference type="SAM" id="MobiDB-lite"/>
    </source>
</evidence>
<proteinExistence type="inferred from homology"/>
<feature type="region of interest" description="Disordered" evidence="11">
    <location>
        <begin position="532"/>
        <end position="586"/>
    </location>
</feature>
<evidence type="ECO:0000256" key="3">
    <source>
        <dbReference type="ARBA" id="ARBA00022448"/>
    </source>
</evidence>
<evidence type="ECO:0000313" key="12">
    <source>
        <dbReference type="EMBL" id="PAV21219.1"/>
    </source>
</evidence>
<evidence type="ECO:0000256" key="2">
    <source>
        <dbReference type="ARBA" id="ARBA00006831"/>
    </source>
</evidence>
<evidence type="ECO:0000256" key="10">
    <source>
        <dbReference type="ARBA" id="ARBA00023212"/>
    </source>
</evidence>
<dbReference type="GO" id="GO:0005874">
    <property type="term" value="C:microtubule"/>
    <property type="evidence" value="ECO:0007669"/>
    <property type="project" value="UniProtKB-KW"/>
</dbReference>
<evidence type="ECO:0000256" key="9">
    <source>
        <dbReference type="ARBA" id="ARBA00023175"/>
    </source>
</evidence>
<keyword evidence="13" id="KW-1185">Reference proteome</keyword>
<gene>
    <name evidence="12" type="ORF">PNOK_0384600</name>
</gene>
<feature type="region of interest" description="Disordered" evidence="11">
    <location>
        <begin position="458"/>
        <end position="512"/>
    </location>
</feature>
<reference evidence="12 13" key="1">
    <citation type="journal article" date="2017" name="Mol. Ecol.">
        <title>Comparative and population genomic landscape of Phellinus noxius: A hypervariable fungus causing root rot in trees.</title>
        <authorList>
            <person name="Chung C.L."/>
            <person name="Lee T.J."/>
            <person name="Akiba M."/>
            <person name="Lee H.H."/>
            <person name="Kuo T.H."/>
            <person name="Liu D."/>
            <person name="Ke H.M."/>
            <person name="Yokoi T."/>
            <person name="Roa M.B."/>
            <person name="Lu M.J."/>
            <person name="Chang Y.Y."/>
            <person name="Ann P.J."/>
            <person name="Tsai J.N."/>
            <person name="Chen C.Y."/>
            <person name="Tzean S.S."/>
            <person name="Ota Y."/>
            <person name="Hattori T."/>
            <person name="Sahashi N."/>
            <person name="Liou R.F."/>
            <person name="Kikuchi T."/>
            <person name="Tsai I.J."/>
        </authorList>
    </citation>
    <scope>NUCLEOTIDE SEQUENCE [LARGE SCALE GENOMIC DNA]</scope>
    <source>
        <strain evidence="12 13">FFPRI411160</strain>
    </source>
</reference>
<keyword evidence="7" id="KW-0067">ATP-binding</keyword>
<dbReference type="PANTHER" id="PTHR12688">
    <property type="entry name" value="DYNEIN LIGHT INTERMEDIATE CHAIN"/>
    <property type="match status" value="1"/>
</dbReference>
<comment type="similarity">
    <text evidence="2">Belongs to the dynein light intermediate chain family.</text>
</comment>
<dbReference type="EMBL" id="NBII01000003">
    <property type="protein sequence ID" value="PAV21219.1"/>
    <property type="molecule type" value="Genomic_DNA"/>
</dbReference>
<dbReference type="InParanoid" id="A0A286UNU2"/>
<feature type="compositionally biased region" description="Polar residues" evidence="11">
    <location>
        <begin position="547"/>
        <end position="557"/>
    </location>
</feature>
<dbReference type="AlphaFoldDB" id="A0A286UNU2"/>
<organism evidence="12 13">
    <name type="scientific">Pyrrhoderma noxium</name>
    <dbReference type="NCBI Taxonomy" id="2282107"/>
    <lineage>
        <taxon>Eukaryota</taxon>
        <taxon>Fungi</taxon>
        <taxon>Dikarya</taxon>
        <taxon>Basidiomycota</taxon>
        <taxon>Agaricomycotina</taxon>
        <taxon>Agaricomycetes</taxon>
        <taxon>Hymenochaetales</taxon>
        <taxon>Hymenochaetaceae</taxon>
        <taxon>Pyrrhoderma</taxon>
    </lineage>
</organism>
<dbReference type="GO" id="GO:0005524">
    <property type="term" value="F:ATP binding"/>
    <property type="evidence" value="ECO:0007669"/>
    <property type="project" value="UniProtKB-KW"/>
</dbReference>
<dbReference type="Proteomes" id="UP000217199">
    <property type="component" value="Unassembled WGS sequence"/>
</dbReference>
<dbReference type="InterPro" id="IPR008467">
    <property type="entry name" value="Dynein1_light_intermed_chain"/>
</dbReference>
<dbReference type="SUPFAM" id="SSF52540">
    <property type="entry name" value="P-loop containing nucleoside triphosphate hydrolases"/>
    <property type="match status" value="1"/>
</dbReference>
<sequence>MDDSRPNSPDEPPQDLWSSILDSVSSSRSIPTKQILLLGESSSGKSAVSAALLQKPPIEDKEAAHDFALGYDWADVHDETDEADTLARLSVYTVPSSASPYLSLLPHFVPPRSTLPHTAVIIVLDWTQPWTFLEQLELWLRWVETWSKGDNSRELEIMREENRESLQSYIQRYSEPMSEALPTASAMGDTLLPLGSGTLTHNSSGVPIIVVCTKADLVDDLSDNVVGGVSGMGGMVKGKGSEWEEQTDGIMQVLRVVCLKYGAALFYTSQNPSTLQHLRQYALHMLFIPPAPLGITTGEPTAPHRNPFPFSEKPNVLDRDRILVPIGWDSWGKIAVLRDGFDAKTWNEAWDNDIESDANTPEVKGSEPSARSLYTDLVPDRGIKPQPLPPFNEPMPEQAFLAKNYDENAKKGDRDPRAAFRPQNELPGHIAAGIVGPMGQSSFNLPNVEKALTEMEGGLAMSGTGGDRKYTRRDAPSRAGSTIPNALGQSGTGRQPLGSSTLGASTSPPAGQSQHEILQNFFMGLLSSRDRGATASAATGISRPASGAQNGTSTISQNGAAAADAGANGGGSESAETNGEGSSGAE</sequence>
<evidence type="ECO:0000256" key="7">
    <source>
        <dbReference type="ARBA" id="ARBA00022840"/>
    </source>
</evidence>
<dbReference type="GO" id="GO:0005868">
    <property type="term" value="C:cytoplasmic dynein complex"/>
    <property type="evidence" value="ECO:0007669"/>
    <property type="project" value="InterPro"/>
</dbReference>
<keyword evidence="10" id="KW-0206">Cytoskeleton</keyword>
<dbReference type="GO" id="GO:0000226">
    <property type="term" value="P:microtubule cytoskeleton organization"/>
    <property type="evidence" value="ECO:0007669"/>
    <property type="project" value="TreeGrafter"/>
</dbReference>
<dbReference type="GO" id="GO:0045504">
    <property type="term" value="F:dynein heavy chain binding"/>
    <property type="evidence" value="ECO:0007669"/>
    <property type="project" value="TreeGrafter"/>
</dbReference>
<dbReference type="GO" id="GO:0007018">
    <property type="term" value="P:microtubule-based movement"/>
    <property type="evidence" value="ECO:0007669"/>
    <property type="project" value="InterPro"/>
</dbReference>
<dbReference type="GO" id="GO:0035974">
    <property type="term" value="C:meiotic spindle pole body"/>
    <property type="evidence" value="ECO:0007669"/>
    <property type="project" value="TreeGrafter"/>
</dbReference>
<accession>A0A286UNU2</accession>
<keyword evidence="9" id="KW-0505">Motor protein</keyword>
<feature type="compositionally biased region" description="Basic and acidic residues" evidence="11">
    <location>
        <begin position="466"/>
        <end position="476"/>
    </location>
</feature>
<keyword evidence="5" id="KW-0493">Microtubule</keyword>
<evidence type="ECO:0000256" key="4">
    <source>
        <dbReference type="ARBA" id="ARBA00022490"/>
    </source>
</evidence>
<dbReference type="STRING" id="2282107.A0A286UNU2"/>
<dbReference type="Pfam" id="PF05783">
    <property type="entry name" value="DLIC"/>
    <property type="match status" value="2"/>
</dbReference>
<evidence type="ECO:0000256" key="5">
    <source>
        <dbReference type="ARBA" id="ARBA00022701"/>
    </source>
</evidence>
<keyword evidence="4" id="KW-0963">Cytoplasm</keyword>
<evidence type="ECO:0000256" key="1">
    <source>
        <dbReference type="ARBA" id="ARBA00004245"/>
    </source>
</evidence>
<dbReference type="OrthoDB" id="27603at2759"/>
<keyword evidence="6" id="KW-0547">Nucleotide-binding</keyword>
<feature type="compositionally biased region" description="Polar residues" evidence="11">
    <location>
        <begin position="577"/>
        <end position="586"/>
    </location>
</feature>
<comment type="subcellular location">
    <subcellularLocation>
        <location evidence="1">Cytoplasm</location>
        <location evidence="1">Cytoskeleton</location>
    </subcellularLocation>
</comment>
<dbReference type="InterPro" id="IPR022780">
    <property type="entry name" value="Dynein_light_int_chain"/>
</dbReference>
<keyword evidence="8" id="KW-0243">Dynein</keyword>
<dbReference type="PANTHER" id="PTHR12688:SF0">
    <property type="entry name" value="DYNEIN LIGHT INTERMEDIATE CHAIN"/>
    <property type="match status" value="1"/>
</dbReference>
<comment type="caution">
    <text evidence="12">The sequence shown here is derived from an EMBL/GenBank/DDBJ whole genome shotgun (WGS) entry which is preliminary data.</text>
</comment>